<evidence type="ECO:0000313" key="6">
    <source>
        <dbReference type="EMBL" id="CAB4831312.1"/>
    </source>
</evidence>
<sequence>MKKFKHLTTVFASLLLLASITPSHADSTIGCNQPAKAVKQVGTLVVAGTSAQLTSVEWGNEQGCFKKYGLEVKSISIASTQIGFAGIIGGTYDLVPTTPTNLILAMANGSFDGKIIAPRHEYSAAELERAKKEPFYEGELLLQTVLLVKKDSPIKSWKDLEGRKIGIRTFKSQEQAGVLLAMRTVGANTGKTEFLAMNDAQMSAALARGDVDAVVPSDPYASQIILDGARIIGYPTAYYAEAGVAVAYISSQDAVSKKIQAMKAFQKATLEINHLLNLPQNDASFRKTIAKVTGVSLEAASKTRLPIMMEKNVSFSGIAYIPNKLKSLGFIRSRVNLAPILFK</sequence>
<feature type="domain" description="SsuA/THI5-like" evidence="4">
    <location>
        <begin position="145"/>
        <end position="270"/>
    </location>
</feature>
<name>A0A6J7AEL9_9ZZZZ</name>
<comment type="subcellular location">
    <subcellularLocation>
        <location evidence="1">Periplasm</location>
    </subcellularLocation>
</comment>
<dbReference type="EMBL" id="CAFBRY010000064">
    <property type="protein sequence ID" value="CAB5154267.1"/>
    <property type="molecule type" value="Genomic_DNA"/>
</dbReference>
<dbReference type="EMBL" id="CAFABC010000066">
    <property type="protein sequence ID" value="CAB4831312.1"/>
    <property type="molecule type" value="Genomic_DNA"/>
</dbReference>
<dbReference type="SUPFAM" id="SSF53850">
    <property type="entry name" value="Periplasmic binding protein-like II"/>
    <property type="match status" value="1"/>
</dbReference>
<keyword evidence="3" id="KW-0732">Signal</keyword>
<evidence type="ECO:0000256" key="2">
    <source>
        <dbReference type="ARBA" id="ARBA00010742"/>
    </source>
</evidence>
<accession>A0A6J7AEL9</accession>
<dbReference type="PANTHER" id="PTHR30024:SF47">
    <property type="entry name" value="TAURINE-BINDING PERIPLASMIC PROTEIN"/>
    <property type="match status" value="1"/>
</dbReference>
<dbReference type="EMBL" id="CAEZYO010000068">
    <property type="protein sequence ID" value="CAB4739053.1"/>
    <property type="molecule type" value="Genomic_DNA"/>
</dbReference>
<reference evidence="6" key="1">
    <citation type="submission" date="2020-05" db="EMBL/GenBank/DDBJ databases">
        <authorList>
            <person name="Chiriac C."/>
            <person name="Salcher M."/>
            <person name="Ghai R."/>
            <person name="Kavagutti S V."/>
        </authorList>
    </citation>
    <scope>NUCLEOTIDE SEQUENCE</scope>
</reference>
<dbReference type="GO" id="GO:0042597">
    <property type="term" value="C:periplasmic space"/>
    <property type="evidence" value="ECO:0007669"/>
    <property type="project" value="UniProtKB-SubCell"/>
</dbReference>
<gene>
    <name evidence="5" type="ORF">UFOPK2731_01358</name>
    <name evidence="6" type="ORF">UFOPK3161_01360</name>
    <name evidence="7" type="ORF">UFOPK4427_01299</name>
</gene>
<proteinExistence type="inferred from homology"/>
<comment type="similarity">
    <text evidence="2">Belongs to the bacterial solute-binding protein SsuA/TauA family.</text>
</comment>
<evidence type="ECO:0000259" key="4">
    <source>
        <dbReference type="Pfam" id="PF09084"/>
    </source>
</evidence>
<dbReference type="PANTHER" id="PTHR30024">
    <property type="entry name" value="ALIPHATIC SULFONATES-BINDING PROTEIN-RELATED"/>
    <property type="match status" value="1"/>
</dbReference>
<organism evidence="6">
    <name type="scientific">freshwater metagenome</name>
    <dbReference type="NCBI Taxonomy" id="449393"/>
    <lineage>
        <taxon>unclassified sequences</taxon>
        <taxon>metagenomes</taxon>
        <taxon>ecological metagenomes</taxon>
    </lineage>
</organism>
<evidence type="ECO:0000313" key="5">
    <source>
        <dbReference type="EMBL" id="CAB4739053.1"/>
    </source>
</evidence>
<protein>
    <submittedName>
        <fullName evidence="6">Unannotated protein</fullName>
    </submittedName>
</protein>
<dbReference type="AlphaFoldDB" id="A0A6J7AEL9"/>
<evidence type="ECO:0000313" key="7">
    <source>
        <dbReference type="EMBL" id="CAB5154267.1"/>
    </source>
</evidence>
<dbReference type="Gene3D" id="3.40.190.10">
    <property type="entry name" value="Periplasmic binding protein-like II"/>
    <property type="match status" value="2"/>
</dbReference>
<evidence type="ECO:0000256" key="3">
    <source>
        <dbReference type="ARBA" id="ARBA00022729"/>
    </source>
</evidence>
<evidence type="ECO:0000256" key="1">
    <source>
        <dbReference type="ARBA" id="ARBA00004418"/>
    </source>
</evidence>
<dbReference type="Pfam" id="PF09084">
    <property type="entry name" value="NMT1"/>
    <property type="match status" value="1"/>
</dbReference>
<dbReference type="InterPro" id="IPR015168">
    <property type="entry name" value="SsuA/THI5"/>
</dbReference>